<gene>
    <name evidence="3" type="ORF">JRO89_XSUnG0260500</name>
</gene>
<accession>A0ABQ8GWL0</accession>
<dbReference type="Proteomes" id="UP000827721">
    <property type="component" value="Unassembled WGS sequence"/>
</dbReference>
<dbReference type="InterPro" id="IPR033121">
    <property type="entry name" value="PEPTIDASE_A1"/>
</dbReference>
<keyword evidence="4" id="KW-1185">Reference proteome</keyword>
<dbReference type="InterPro" id="IPR001461">
    <property type="entry name" value="Aspartic_peptidase_A1"/>
</dbReference>
<reference evidence="3 4" key="1">
    <citation type="submission" date="2021-02" db="EMBL/GenBank/DDBJ databases">
        <title>Plant Genome Project.</title>
        <authorList>
            <person name="Zhang R.-G."/>
        </authorList>
    </citation>
    <scope>NUCLEOTIDE SEQUENCE [LARGE SCALE GENOMIC DNA]</scope>
    <source>
        <tissue evidence="3">Leaves</tissue>
    </source>
</reference>
<comment type="similarity">
    <text evidence="1">Belongs to the peptidase A1 family.</text>
</comment>
<dbReference type="SUPFAM" id="SSF50630">
    <property type="entry name" value="Acid proteases"/>
    <property type="match status" value="1"/>
</dbReference>
<evidence type="ECO:0000256" key="1">
    <source>
        <dbReference type="ARBA" id="ARBA00007447"/>
    </source>
</evidence>
<sequence length="256" mass="28673">MAKQTHPLGPKFYSKTKFEFVQSTSGVWYMNLDRNRFEQSKAMTFPFGYDLAIGGGEFYAKVDIGTPGQYNYMMFDTGSDITWIQWPPHPRDCTSNKCFHGSGYVDGIYTYGYFVKDTSTGYITFGKPDDLNNKCIKFTTIPATPQQSQFYDVVIIGISVDGKKLPIKSLVYTKGGAVIDSGTVITCLQPNAYAVLRLAFRKAMSRYTMAALDGNTNTCYDFSNYETVVVPKVSFFFKGGVELEMDLKGIFLPNSV</sequence>
<dbReference type="Pfam" id="PF14541">
    <property type="entry name" value="TAXi_C"/>
    <property type="match status" value="1"/>
</dbReference>
<evidence type="ECO:0000259" key="2">
    <source>
        <dbReference type="PROSITE" id="PS51767"/>
    </source>
</evidence>
<name>A0ABQ8GWL0_9ROSI</name>
<proteinExistence type="inferred from homology"/>
<protein>
    <recommendedName>
        <fullName evidence="2">Peptidase A1 domain-containing protein</fullName>
    </recommendedName>
</protein>
<dbReference type="PANTHER" id="PTHR13683">
    <property type="entry name" value="ASPARTYL PROTEASES"/>
    <property type="match status" value="1"/>
</dbReference>
<dbReference type="Gene3D" id="2.40.70.10">
    <property type="entry name" value="Acid Proteases"/>
    <property type="match status" value="2"/>
</dbReference>
<feature type="domain" description="Peptidase A1" evidence="2">
    <location>
        <begin position="58"/>
        <end position="256"/>
    </location>
</feature>
<comment type="caution">
    <text evidence="3">The sequence shown here is derived from an EMBL/GenBank/DDBJ whole genome shotgun (WGS) entry which is preliminary data.</text>
</comment>
<dbReference type="PANTHER" id="PTHR13683:SF750">
    <property type="entry name" value="ASPARTYL PROTEASE AED1"/>
    <property type="match status" value="1"/>
</dbReference>
<dbReference type="EMBL" id="JAFEMO010000856">
    <property type="protein sequence ID" value="KAH7510584.1"/>
    <property type="molecule type" value="Genomic_DNA"/>
</dbReference>
<dbReference type="PROSITE" id="PS51767">
    <property type="entry name" value="PEPTIDASE_A1"/>
    <property type="match status" value="1"/>
</dbReference>
<evidence type="ECO:0000313" key="4">
    <source>
        <dbReference type="Proteomes" id="UP000827721"/>
    </source>
</evidence>
<evidence type="ECO:0000313" key="3">
    <source>
        <dbReference type="EMBL" id="KAH7510584.1"/>
    </source>
</evidence>
<dbReference type="InterPro" id="IPR032799">
    <property type="entry name" value="TAXi_C"/>
</dbReference>
<dbReference type="InterPro" id="IPR021109">
    <property type="entry name" value="Peptidase_aspartic_dom_sf"/>
</dbReference>
<organism evidence="3 4">
    <name type="scientific">Xanthoceras sorbifolium</name>
    <dbReference type="NCBI Taxonomy" id="99658"/>
    <lineage>
        <taxon>Eukaryota</taxon>
        <taxon>Viridiplantae</taxon>
        <taxon>Streptophyta</taxon>
        <taxon>Embryophyta</taxon>
        <taxon>Tracheophyta</taxon>
        <taxon>Spermatophyta</taxon>
        <taxon>Magnoliopsida</taxon>
        <taxon>eudicotyledons</taxon>
        <taxon>Gunneridae</taxon>
        <taxon>Pentapetalae</taxon>
        <taxon>rosids</taxon>
        <taxon>malvids</taxon>
        <taxon>Sapindales</taxon>
        <taxon>Sapindaceae</taxon>
        <taxon>Xanthoceroideae</taxon>
        <taxon>Xanthoceras</taxon>
    </lineage>
</organism>
<dbReference type="Pfam" id="PF00026">
    <property type="entry name" value="Asp"/>
    <property type="match status" value="1"/>
</dbReference>